<evidence type="ECO:0000259" key="2">
    <source>
        <dbReference type="PROSITE" id="PS01148"/>
    </source>
</evidence>
<dbReference type="PANTHER" id="PTHR33279">
    <property type="entry name" value="SULFUR CARRIER PROTEIN YEDF-RELATED"/>
    <property type="match status" value="1"/>
</dbReference>
<dbReference type="PROSITE" id="PS01148">
    <property type="entry name" value="UPF0033"/>
    <property type="match status" value="1"/>
</dbReference>
<evidence type="ECO:0000313" key="4">
    <source>
        <dbReference type="Proteomes" id="UP000237682"/>
    </source>
</evidence>
<gene>
    <name evidence="3" type="ORF">C5L14_10210</name>
</gene>
<dbReference type="AlphaFoldDB" id="A0A2S9QFU5"/>
<comment type="caution">
    <text evidence="3">The sequence shown here is derived from an EMBL/GenBank/DDBJ whole genome shotgun (WGS) entry which is preliminary data.</text>
</comment>
<dbReference type="Proteomes" id="UP000237682">
    <property type="component" value="Unassembled WGS sequence"/>
</dbReference>
<name>A0A2S9QFU5_9HYPH</name>
<dbReference type="EMBL" id="PUEJ01000003">
    <property type="protein sequence ID" value="PRH88236.1"/>
    <property type="molecule type" value="Genomic_DNA"/>
</dbReference>
<dbReference type="InterPro" id="IPR001455">
    <property type="entry name" value="TusA-like"/>
</dbReference>
<dbReference type="RefSeq" id="WP_105861902.1">
    <property type="nucleotide sequence ID" value="NZ_PUEJ01000003.1"/>
</dbReference>
<keyword evidence="4" id="KW-1185">Reference proteome</keyword>
<comment type="similarity">
    <text evidence="1">Belongs to the sulfur carrier protein TusA family.</text>
</comment>
<evidence type="ECO:0000256" key="1">
    <source>
        <dbReference type="ARBA" id="ARBA00008984"/>
    </source>
</evidence>
<accession>A0A2S9QFU5</accession>
<sequence>MSAHPTSPSATDPALRIDLRGLKCPLPVLRAQKELARLAPGERLVLECTDPMAAIDLPNLARETGDIYEGRSEEQGFTAHHIRKGPAP</sequence>
<dbReference type="PANTHER" id="PTHR33279:SF6">
    <property type="entry name" value="SULFUR CARRIER PROTEIN YEDF-RELATED"/>
    <property type="match status" value="1"/>
</dbReference>
<dbReference type="SUPFAM" id="SSF64307">
    <property type="entry name" value="SirA-like"/>
    <property type="match status" value="1"/>
</dbReference>
<reference evidence="3 4" key="1">
    <citation type="submission" date="2018-02" db="EMBL/GenBank/DDBJ databases">
        <title>Whole genome sequencing of endophytic bacterium.</title>
        <authorList>
            <person name="Eedara R."/>
            <person name="Podile A.R."/>
        </authorList>
    </citation>
    <scope>NUCLEOTIDE SEQUENCE [LARGE SCALE GENOMIC DNA]</scope>
    <source>
        <strain evidence="3 4">RP1T</strain>
    </source>
</reference>
<feature type="domain" description="UPF0033" evidence="2">
    <location>
        <begin position="17"/>
        <end position="41"/>
    </location>
</feature>
<dbReference type="InterPro" id="IPR036868">
    <property type="entry name" value="TusA-like_sf"/>
</dbReference>
<dbReference type="OrthoDB" id="9797551at2"/>
<dbReference type="Pfam" id="PF01206">
    <property type="entry name" value="TusA"/>
    <property type="match status" value="1"/>
</dbReference>
<organism evidence="3 4">
    <name type="scientific">Labrys okinawensis</name>
    <dbReference type="NCBI Taxonomy" id="346911"/>
    <lineage>
        <taxon>Bacteria</taxon>
        <taxon>Pseudomonadati</taxon>
        <taxon>Pseudomonadota</taxon>
        <taxon>Alphaproteobacteria</taxon>
        <taxon>Hyphomicrobiales</taxon>
        <taxon>Xanthobacteraceae</taxon>
        <taxon>Labrys</taxon>
    </lineage>
</organism>
<protein>
    <submittedName>
        <fullName evidence="3">Preprotein translocase subunit TatB</fullName>
    </submittedName>
</protein>
<proteinExistence type="inferred from homology"/>
<evidence type="ECO:0000313" key="3">
    <source>
        <dbReference type="EMBL" id="PRH88236.1"/>
    </source>
</evidence>
<dbReference type="CDD" id="cd00291">
    <property type="entry name" value="SirA_YedF_YeeD"/>
    <property type="match status" value="1"/>
</dbReference>
<dbReference type="Gene3D" id="3.30.110.40">
    <property type="entry name" value="TusA-like domain"/>
    <property type="match status" value="1"/>
</dbReference>